<sequence length="83" mass="8715">MKKLLIAGAFAAAAIAGSGIANAEEVRVVDASGTPVTFVTQEACMADGPNIALANPEEDAAYPYFLCRQGDDGLWYLFNSDTQ</sequence>
<reference evidence="2 3" key="1">
    <citation type="submission" date="2016-04" db="EMBL/GenBank/DDBJ databases">
        <title>Draft Genome Sequences of Staphylococcus capitis Strain H36, S. capitis Strain H65, S. cohnii Strain H62, S. hominis Strain H69, Mycobacterium iranicum Strain H39, Plantibacter sp. Strain H53, Pseudomonas oryzihabitans Strain H72, and Microbacterium sp. Strain H83, isolated from residential settings.</title>
        <authorList>
            <person name="Lymperopoulou D."/>
            <person name="Adams R.I."/>
            <person name="Lindow S."/>
            <person name="Coil D.A."/>
            <person name="Jospin G."/>
            <person name="Eisen J.A."/>
        </authorList>
    </citation>
    <scope>NUCLEOTIDE SEQUENCE [LARGE SCALE GENOMIC DNA]</scope>
    <source>
        <strain evidence="2 3">H39</strain>
    </source>
</reference>
<dbReference type="RefSeq" id="WP_064281851.1">
    <property type="nucleotide sequence ID" value="NZ_LWCS01000021.1"/>
</dbReference>
<evidence type="ECO:0008006" key="4">
    <source>
        <dbReference type="Google" id="ProtNLM"/>
    </source>
</evidence>
<comment type="caution">
    <text evidence="2">The sequence shown here is derived from an EMBL/GenBank/DDBJ whole genome shotgun (WGS) entry which is preliminary data.</text>
</comment>
<organism evidence="2 3">
    <name type="scientific">Mycolicibacterium iranicum</name>
    <name type="common">Mycobacterium iranicum</name>
    <dbReference type="NCBI Taxonomy" id="912594"/>
    <lineage>
        <taxon>Bacteria</taxon>
        <taxon>Bacillati</taxon>
        <taxon>Actinomycetota</taxon>
        <taxon>Actinomycetes</taxon>
        <taxon>Mycobacteriales</taxon>
        <taxon>Mycobacteriaceae</taxon>
        <taxon>Mycolicibacterium</taxon>
    </lineage>
</organism>
<feature type="signal peptide" evidence="1">
    <location>
        <begin position="1"/>
        <end position="23"/>
    </location>
</feature>
<protein>
    <recommendedName>
        <fullName evidence="4">Secreted protein</fullName>
    </recommendedName>
</protein>
<accession>A0A178LXV2</accession>
<dbReference type="AlphaFoldDB" id="A0A178LXV2"/>
<evidence type="ECO:0000313" key="3">
    <source>
        <dbReference type="Proteomes" id="UP000078396"/>
    </source>
</evidence>
<proteinExistence type="predicted"/>
<dbReference type="Proteomes" id="UP000078396">
    <property type="component" value="Unassembled WGS sequence"/>
</dbReference>
<name>A0A178LXV2_MYCIR</name>
<keyword evidence="1" id="KW-0732">Signal</keyword>
<dbReference type="EMBL" id="LWCS01000021">
    <property type="protein sequence ID" value="OAN38693.1"/>
    <property type="molecule type" value="Genomic_DNA"/>
</dbReference>
<gene>
    <name evidence="2" type="ORF">A4X20_05160</name>
</gene>
<evidence type="ECO:0000313" key="2">
    <source>
        <dbReference type="EMBL" id="OAN38693.1"/>
    </source>
</evidence>
<evidence type="ECO:0000256" key="1">
    <source>
        <dbReference type="SAM" id="SignalP"/>
    </source>
</evidence>
<feature type="chain" id="PRO_5008091515" description="Secreted protein" evidence="1">
    <location>
        <begin position="24"/>
        <end position="83"/>
    </location>
</feature>